<dbReference type="Pfam" id="PF13578">
    <property type="entry name" value="Methyltransf_24"/>
    <property type="match status" value="1"/>
</dbReference>
<dbReference type="GO" id="GO:0032259">
    <property type="term" value="P:methylation"/>
    <property type="evidence" value="ECO:0007669"/>
    <property type="project" value="UniProtKB-KW"/>
</dbReference>
<proteinExistence type="predicted"/>
<reference evidence="3 4" key="1">
    <citation type="submission" date="2014-03" db="EMBL/GenBank/DDBJ databases">
        <title>Bradyrhizobium valentinum sp. nov., isolated from effective nodules of Lupinus mariae-josephae, a lupine endemic of basic-lime soils in Eastern Spain.</title>
        <authorList>
            <person name="Duran D."/>
            <person name="Rey L."/>
            <person name="Navarro A."/>
            <person name="Busquets A."/>
            <person name="Imperial J."/>
            <person name="Ruiz-Argueso T."/>
        </authorList>
    </citation>
    <scope>NUCLEOTIDE SEQUENCE [LARGE SCALE GENOMIC DNA]</scope>
    <source>
        <strain evidence="3 4">Ro19</strain>
    </source>
</reference>
<organism evidence="3 4">
    <name type="scientific">Bradyrhizobium retamae</name>
    <dbReference type="NCBI Taxonomy" id="1300035"/>
    <lineage>
        <taxon>Bacteria</taxon>
        <taxon>Pseudomonadati</taxon>
        <taxon>Pseudomonadota</taxon>
        <taxon>Alphaproteobacteria</taxon>
        <taxon>Hyphomicrobiales</taxon>
        <taxon>Nitrobacteraceae</taxon>
        <taxon>Bradyrhizobium</taxon>
    </lineage>
</organism>
<dbReference type="GO" id="GO:0008168">
    <property type="term" value="F:methyltransferase activity"/>
    <property type="evidence" value="ECO:0007669"/>
    <property type="project" value="UniProtKB-KW"/>
</dbReference>
<keyword evidence="2" id="KW-0808">Transferase</keyword>
<dbReference type="Proteomes" id="UP000052023">
    <property type="component" value="Unassembled WGS sequence"/>
</dbReference>
<gene>
    <name evidence="3" type="ORF">CQ13_09345</name>
</gene>
<sequence length="242" mass="27495">MIVRWLWNQKKSLRDLAYSPAIVREIGRLSSTDRHTLIDIVFDRFGGALRPIQNRGELEVLLARIDKLRPRTVLEIGTAKGGTLLLLSRCASPDATLISIDLPSGMYGGGYPRWKAHLFRRCILATQNLHLLRGNSHLRETYEKAVEVLRDKPVDLLFIDGDHSYSGVKQDYDQYRALVRQGGLIVFHDILQNRFDPDIQVAKLWDELKLSHDVTEIVDDYDQGVFGIGVLTVREPANVDAH</sequence>
<accession>A0A0R3MEG0</accession>
<dbReference type="PANTHER" id="PTHR40048:SF1">
    <property type="entry name" value="RHAMNOSYL O-METHYLTRANSFERASE"/>
    <property type="match status" value="1"/>
</dbReference>
<name>A0A0R3MEG0_9BRAD</name>
<evidence type="ECO:0000256" key="1">
    <source>
        <dbReference type="ARBA" id="ARBA00022603"/>
    </source>
</evidence>
<dbReference type="EMBL" id="LLYA01000192">
    <property type="protein sequence ID" value="KRR18664.1"/>
    <property type="molecule type" value="Genomic_DNA"/>
</dbReference>
<evidence type="ECO:0000256" key="2">
    <source>
        <dbReference type="ARBA" id="ARBA00022679"/>
    </source>
</evidence>
<protein>
    <recommendedName>
        <fullName evidence="5">Methyltransferase</fullName>
    </recommendedName>
</protein>
<dbReference type="Gene3D" id="3.40.50.150">
    <property type="entry name" value="Vaccinia Virus protein VP39"/>
    <property type="match status" value="1"/>
</dbReference>
<evidence type="ECO:0008006" key="5">
    <source>
        <dbReference type="Google" id="ProtNLM"/>
    </source>
</evidence>
<dbReference type="PANTHER" id="PTHR40048">
    <property type="entry name" value="RHAMNOSYL O-METHYLTRANSFERASE"/>
    <property type="match status" value="1"/>
</dbReference>
<comment type="caution">
    <text evidence="3">The sequence shown here is derived from an EMBL/GenBank/DDBJ whole genome shotgun (WGS) entry which is preliminary data.</text>
</comment>
<keyword evidence="4" id="KW-1185">Reference proteome</keyword>
<dbReference type="SUPFAM" id="SSF53335">
    <property type="entry name" value="S-adenosyl-L-methionine-dependent methyltransferases"/>
    <property type="match status" value="1"/>
</dbReference>
<keyword evidence="1" id="KW-0489">Methyltransferase</keyword>
<evidence type="ECO:0000313" key="3">
    <source>
        <dbReference type="EMBL" id="KRR18664.1"/>
    </source>
</evidence>
<dbReference type="AlphaFoldDB" id="A0A0R3MEG0"/>
<dbReference type="GO" id="GO:0005886">
    <property type="term" value="C:plasma membrane"/>
    <property type="evidence" value="ECO:0007669"/>
    <property type="project" value="TreeGrafter"/>
</dbReference>
<dbReference type="InterPro" id="IPR029063">
    <property type="entry name" value="SAM-dependent_MTases_sf"/>
</dbReference>
<evidence type="ECO:0000313" key="4">
    <source>
        <dbReference type="Proteomes" id="UP000052023"/>
    </source>
</evidence>